<name>A0ABV6R961_9MICO</name>
<evidence type="ECO:0000313" key="1">
    <source>
        <dbReference type="EMBL" id="MFC0673519.1"/>
    </source>
</evidence>
<sequence>MDLSTIPVPEKTCTVTVVSHTQAYPTVPGCTSGIVEYSEGRATVQCAVCLRTATGRRVHDPIVHAHWDHAGDDYDVLTGPRNPHTPYKRCPDCKAARRHPPEQLDLLSHLATL</sequence>
<proteinExistence type="predicted"/>
<dbReference type="Proteomes" id="UP001589793">
    <property type="component" value="Unassembled WGS sequence"/>
</dbReference>
<evidence type="ECO:0000313" key="2">
    <source>
        <dbReference type="Proteomes" id="UP001589793"/>
    </source>
</evidence>
<dbReference type="RefSeq" id="WP_376979150.1">
    <property type="nucleotide sequence ID" value="NZ_JBHLSV010000005.1"/>
</dbReference>
<protein>
    <submittedName>
        <fullName evidence="1">Uncharacterized protein</fullName>
    </submittedName>
</protein>
<organism evidence="1 2">
    <name type="scientific">Brachybacterium hainanense</name>
    <dbReference type="NCBI Taxonomy" id="1541174"/>
    <lineage>
        <taxon>Bacteria</taxon>
        <taxon>Bacillati</taxon>
        <taxon>Actinomycetota</taxon>
        <taxon>Actinomycetes</taxon>
        <taxon>Micrococcales</taxon>
        <taxon>Dermabacteraceae</taxon>
        <taxon>Brachybacterium</taxon>
    </lineage>
</organism>
<comment type="caution">
    <text evidence="1">The sequence shown here is derived from an EMBL/GenBank/DDBJ whole genome shotgun (WGS) entry which is preliminary data.</text>
</comment>
<keyword evidence="2" id="KW-1185">Reference proteome</keyword>
<accession>A0ABV6R961</accession>
<dbReference type="EMBL" id="JBHLSV010000005">
    <property type="protein sequence ID" value="MFC0673519.1"/>
    <property type="molecule type" value="Genomic_DNA"/>
</dbReference>
<gene>
    <name evidence="1" type="ORF">ACFFF6_06075</name>
</gene>
<reference evidence="1 2" key="1">
    <citation type="submission" date="2024-09" db="EMBL/GenBank/DDBJ databases">
        <authorList>
            <person name="Sun Q."/>
            <person name="Mori K."/>
        </authorList>
    </citation>
    <scope>NUCLEOTIDE SEQUENCE [LARGE SCALE GENOMIC DNA]</scope>
    <source>
        <strain evidence="1 2">CICC 10874</strain>
    </source>
</reference>